<reference evidence="4 5" key="1">
    <citation type="submission" date="2014-03" db="EMBL/GenBank/DDBJ databases">
        <title>Draft Genome of Photorhabdus luminescens BA1, an Egyptian Isolate.</title>
        <authorList>
            <person name="Ghazal S."/>
            <person name="Hurst S.G.IV."/>
            <person name="Morris K."/>
            <person name="Thomas K."/>
            <person name="Tisa L.S."/>
        </authorList>
    </citation>
    <scope>NUCLEOTIDE SEQUENCE [LARGE SCALE GENOMIC DNA]</scope>
    <source>
        <strain evidence="4 5">BA1</strain>
    </source>
</reference>
<proteinExistence type="predicted"/>
<dbReference type="EMBL" id="JFGV01000051">
    <property type="protein sequence ID" value="EYU14331.1"/>
    <property type="molecule type" value="Genomic_DNA"/>
</dbReference>
<feature type="domain" description="Tle cognate immunity protein 4 N-terminal" evidence="3">
    <location>
        <begin position="52"/>
        <end position="204"/>
    </location>
</feature>
<dbReference type="RefSeq" id="WP_036780812.1">
    <property type="nucleotide sequence ID" value="NZ_CAWLTM010000064.1"/>
</dbReference>
<gene>
    <name evidence="4" type="ORF">BA1DRAFT_03184</name>
</gene>
<evidence type="ECO:0000259" key="3">
    <source>
        <dbReference type="Pfam" id="PF18443"/>
    </source>
</evidence>
<dbReference type="Pfam" id="PF18426">
    <property type="entry name" value="Tli4_C"/>
    <property type="match status" value="1"/>
</dbReference>
<dbReference type="Pfam" id="PF18443">
    <property type="entry name" value="Tli4_N"/>
    <property type="match status" value="1"/>
</dbReference>
<evidence type="ECO:0000313" key="5">
    <source>
        <dbReference type="Proteomes" id="UP000023464"/>
    </source>
</evidence>
<evidence type="ECO:0000259" key="2">
    <source>
        <dbReference type="Pfam" id="PF18426"/>
    </source>
</evidence>
<keyword evidence="1" id="KW-0472">Membrane</keyword>
<keyword evidence="1" id="KW-0812">Transmembrane</keyword>
<keyword evidence="1" id="KW-1133">Transmembrane helix</keyword>
<accession>A0A022PF27</accession>
<feature type="domain" description="Tle cognate immunity protein 4 C-terminal" evidence="2">
    <location>
        <begin position="208"/>
        <end position="359"/>
    </location>
</feature>
<feature type="transmembrane region" description="Helical" evidence="1">
    <location>
        <begin position="7"/>
        <end position="24"/>
    </location>
</feature>
<keyword evidence="5" id="KW-1185">Reference proteome</keyword>
<dbReference type="PATRIC" id="fig|1393736.3.peg.3258"/>
<name>A0A022PF27_9GAMM</name>
<evidence type="ECO:0000256" key="1">
    <source>
        <dbReference type="SAM" id="Phobius"/>
    </source>
</evidence>
<organism evidence="4 5">
    <name type="scientific">Photorhabdus aegyptia</name>
    <dbReference type="NCBI Taxonomy" id="2805098"/>
    <lineage>
        <taxon>Bacteria</taxon>
        <taxon>Pseudomonadati</taxon>
        <taxon>Pseudomonadota</taxon>
        <taxon>Gammaproteobacteria</taxon>
        <taxon>Enterobacterales</taxon>
        <taxon>Morganellaceae</taxon>
        <taxon>Photorhabdus</taxon>
    </lineage>
</organism>
<sequence>MNRKRVLIIIAIVSLLVVVFYGLWQQLQPYPPHTMLNQKEKLAVDKLLTNLQTRCIGRYLVDLPAGYNNTVNDAIWMNDNLIETSLLYPPAFEQRIRLREEALRKTKTVNPVNMPYLKNIYRLPEGMQGIIFERVQDQSVSDAARVLEAHLYNNGVAIKVEMKVSNASAARYDKGRQTFPDIYDNDVPEKLVELKNLLSRIQGRKETEIPTTAGSCIPNAFIADNNRDKEFMELVYKTNPANYLNVTMMTNNYIREKDSMLERFGVIAASLYRGGVFRKGVRKINKLDTEELLLVGQQPNSDDPRYLFTLLTNEKTGGEKTPVFDLTVVNDKETPTAYTQNEIVAFWDAISQTVRVRPGAFKRQ</sequence>
<dbReference type="Proteomes" id="UP000023464">
    <property type="component" value="Unassembled WGS sequence"/>
</dbReference>
<dbReference type="InterPro" id="IPR040761">
    <property type="entry name" value="Tli4_N"/>
</dbReference>
<dbReference type="AlphaFoldDB" id="A0A022PF27"/>
<dbReference type="InterPro" id="IPR041290">
    <property type="entry name" value="Tli4_C"/>
</dbReference>
<comment type="caution">
    <text evidence="4">The sequence shown here is derived from an EMBL/GenBank/DDBJ whole genome shotgun (WGS) entry which is preliminary data.</text>
</comment>
<protein>
    <recommendedName>
        <fullName evidence="6">Tle cognate immunity protein 4 C-terminal domain-containing protein</fullName>
    </recommendedName>
</protein>
<evidence type="ECO:0000313" key="4">
    <source>
        <dbReference type="EMBL" id="EYU14331.1"/>
    </source>
</evidence>
<evidence type="ECO:0008006" key="6">
    <source>
        <dbReference type="Google" id="ProtNLM"/>
    </source>
</evidence>